<dbReference type="AlphaFoldDB" id="F9D1S7"/>
<evidence type="ECO:0000313" key="2">
    <source>
        <dbReference type="Proteomes" id="UP000007820"/>
    </source>
</evidence>
<protein>
    <submittedName>
        <fullName evidence="1">Uncharacterized protein</fullName>
    </submittedName>
</protein>
<accession>F9D1S7</accession>
<proteinExistence type="predicted"/>
<organism evidence="1 2">
    <name type="scientific">Prevotella dentalis (strain ATCC 49559 / DSM 3688 / JCM 13448 / NCTC 12043 / ES 2772)</name>
    <name type="common">Mitsuokella dentalis</name>
    <dbReference type="NCBI Taxonomy" id="908937"/>
    <lineage>
        <taxon>Bacteria</taxon>
        <taxon>Pseudomonadati</taxon>
        <taxon>Bacteroidota</taxon>
        <taxon>Bacteroidia</taxon>
        <taxon>Bacteroidales</taxon>
        <taxon>Prevotellaceae</taxon>
        <taxon>Prevotella</taxon>
    </lineage>
</organism>
<evidence type="ECO:0000313" key="1">
    <source>
        <dbReference type="EMBL" id="EGQ16119.1"/>
    </source>
</evidence>
<name>F9D1S7_PREDD</name>
<dbReference type="Proteomes" id="UP000007820">
    <property type="component" value="Unassembled WGS sequence"/>
</dbReference>
<reference evidence="1 2" key="1">
    <citation type="submission" date="2011-04" db="EMBL/GenBank/DDBJ databases">
        <authorList>
            <person name="Muzny D."/>
            <person name="Qin X."/>
            <person name="Deng J."/>
            <person name="Jiang H."/>
            <person name="Liu Y."/>
            <person name="Qu J."/>
            <person name="Song X.-Z."/>
            <person name="Zhang L."/>
            <person name="Thornton R."/>
            <person name="Coyle M."/>
            <person name="Francisco L."/>
            <person name="Jackson L."/>
            <person name="Javaid M."/>
            <person name="Korchina V."/>
            <person name="Kovar C."/>
            <person name="Mata R."/>
            <person name="Mathew T."/>
            <person name="Ngo R."/>
            <person name="Nguyen L."/>
            <person name="Nguyen N."/>
            <person name="Okwuonu G."/>
            <person name="Ongeri F."/>
            <person name="Pham C."/>
            <person name="Simmons D."/>
            <person name="Wilczek-Boney K."/>
            <person name="Hale W."/>
            <person name="Jakkamsetti A."/>
            <person name="Pham P."/>
            <person name="Ruth R."/>
            <person name="San Lucas F."/>
            <person name="Warren J."/>
            <person name="Zhang J."/>
            <person name="Zhao Z."/>
            <person name="Zhou C."/>
            <person name="Zhu D."/>
            <person name="Lee S."/>
            <person name="Bess C."/>
            <person name="Blankenburg K."/>
            <person name="Forbes L."/>
            <person name="Fu Q."/>
            <person name="Gubbala S."/>
            <person name="Hirani K."/>
            <person name="Jayaseelan J.C."/>
            <person name="Lara F."/>
            <person name="Munidasa M."/>
            <person name="Palculict T."/>
            <person name="Patil S."/>
            <person name="Pu L.-L."/>
            <person name="Saada N."/>
            <person name="Tang L."/>
            <person name="Weissenberger G."/>
            <person name="Zhu Y."/>
            <person name="Hemphill L."/>
            <person name="Shang Y."/>
            <person name="Youmans B."/>
            <person name="Ayvaz T."/>
            <person name="Ross M."/>
            <person name="Santibanez J."/>
            <person name="Aqrawi P."/>
            <person name="Gross S."/>
            <person name="Joshi V."/>
            <person name="Fowler G."/>
            <person name="Nazareth L."/>
            <person name="Reid J."/>
            <person name="Worley K."/>
            <person name="Petrosino J."/>
            <person name="Highlander S."/>
            <person name="Gibbs R."/>
        </authorList>
    </citation>
    <scope>NUCLEOTIDE SEQUENCE [LARGE SCALE GENOMIC DNA]</scope>
    <source>
        <strain evidence="1 2">DSM 3688</strain>
    </source>
</reference>
<dbReference type="EMBL" id="AFPW01000010">
    <property type="protein sequence ID" value="EGQ16119.1"/>
    <property type="molecule type" value="Genomic_DNA"/>
</dbReference>
<sequence>MLSLAGQGRKKISTAKLFVCFFSQTNEKYPIIGMRKYASLNTTI</sequence>
<gene>
    <name evidence="1" type="ORF">HMPREF9136_0805</name>
</gene>
<comment type="caution">
    <text evidence="1">The sequence shown here is derived from an EMBL/GenBank/DDBJ whole genome shotgun (WGS) entry which is preliminary data.</text>
</comment>